<protein>
    <submittedName>
        <fullName evidence="2">Aspartyl protease family protein</fullName>
    </submittedName>
</protein>
<feature type="domain" description="PDZ" evidence="1">
    <location>
        <begin position="339"/>
        <end position="416"/>
    </location>
</feature>
<dbReference type="Proteomes" id="UP001236507">
    <property type="component" value="Unassembled WGS sequence"/>
</dbReference>
<dbReference type="Gene3D" id="2.40.70.10">
    <property type="entry name" value="Acid Proteases"/>
    <property type="match status" value="2"/>
</dbReference>
<dbReference type="SMART" id="SM00228">
    <property type="entry name" value="PDZ"/>
    <property type="match status" value="1"/>
</dbReference>
<proteinExistence type="predicted"/>
<dbReference type="Pfam" id="PF13650">
    <property type="entry name" value="Asp_protease_2"/>
    <property type="match status" value="2"/>
</dbReference>
<evidence type="ECO:0000259" key="1">
    <source>
        <dbReference type="PROSITE" id="PS50106"/>
    </source>
</evidence>
<dbReference type="GO" id="GO:0008233">
    <property type="term" value="F:peptidase activity"/>
    <property type="evidence" value="ECO:0007669"/>
    <property type="project" value="UniProtKB-KW"/>
</dbReference>
<sequence>MRTTLLKIVLALFIVFFSYEQQFASIHHSFVTSLGFPKSLSPTRTKEKVVEEKFGFQFIKNRKITKIPFELQANLIIIPLKINNSDTLHFILDTGVSTILITDPLCLQKQQLKPIRQVKIAGAGAGEKLEASIVLNNTIQLGEVTGYHQNLVILQEDILKLSEFVGRPIHGIIGYELFDRFAVTIDFNLREITLQNPDNYKYKPSKGEKIAISIEDKKPYLNTLELIDSTTSVPIKVVLDTGAGHALSLDATANSKIKLPHKLISAQLGRGLSGIINGKLGRIQKLKIGKYTLQNLVASFPDSNSYKVIPNVMVNPRQGNIGCEFLRRFKVTFNYRDQYIVLKASNKFLKEPFEHNMTGMELAAKGQNYNEYLIERIEANSPAESAGLQEGDKLLFVNDKSSRDISISELYKLFQKGEGKPLNFVVKRGNGLFVTTLTLKRAI</sequence>
<organism evidence="2 3">
    <name type="scientific">Flectobacillus roseus</name>
    <dbReference type="NCBI Taxonomy" id="502259"/>
    <lineage>
        <taxon>Bacteria</taxon>
        <taxon>Pseudomonadati</taxon>
        <taxon>Bacteroidota</taxon>
        <taxon>Cytophagia</taxon>
        <taxon>Cytophagales</taxon>
        <taxon>Flectobacillaceae</taxon>
        <taxon>Flectobacillus</taxon>
    </lineage>
</organism>
<dbReference type="InterPro" id="IPR041489">
    <property type="entry name" value="PDZ_6"/>
</dbReference>
<keyword evidence="2" id="KW-0645">Protease</keyword>
<dbReference type="PROSITE" id="PS50106">
    <property type="entry name" value="PDZ"/>
    <property type="match status" value="1"/>
</dbReference>
<name>A0ABT6YCS0_9BACT</name>
<gene>
    <name evidence="2" type="ORF">QM524_19295</name>
</gene>
<evidence type="ECO:0000313" key="3">
    <source>
        <dbReference type="Proteomes" id="UP001236507"/>
    </source>
</evidence>
<accession>A0ABT6YCS0</accession>
<keyword evidence="3" id="KW-1185">Reference proteome</keyword>
<dbReference type="InterPro" id="IPR036034">
    <property type="entry name" value="PDZ_sf"/>
</dbReference>
<comment type="caution">
    <text evidence="2">The sequence shown here is derived from an EMBL/GenBank/DDBJ whole genome shotgun (WGS) entry which is preliminary data.</text>
</comment>
<dbReference type="RefSeq" id="WP_283345805.1">
    <property type="nucleotide sequence ID" value="NZ_JASHIF010000019.1"/>
</dbReference>
<dbReference type="EMBL" id="JASHIF010000019">
    <property type="protein sequence ID" value="MDI9861374.1"/>
    <property type="molecule type" value="Genomic_DNA"/>
</dbReference>
<evidence type="ECO:0000313" key="2">
    <source>
        <dbReference type="EMBL" id="MDI9861374.1"/>
    </source>
</evidence>
<dbReference type="Pfam" id="PF17820">
    <property type="entry name" value="PDZ_6"/>
    <property type="match status" value="1"/>
</dbReference>
<dbReference type="InterPro" id="IPR001478">
    <property type="entry name" value="PDZ"/>
</dbReference>
<dbReference type="InterPro" id="IPR021109">
    <property type="entry name" value="Peptidase_aspartic_dom_sf"/>
</dbReference>
<dbReference type="SUPFAM" id="SSF50156">
    <property type="entry name" value="PDZ domain-like"/>
    <property type="match status" value="1"/>
</dbReference>
<dbReference type="Gene3D" id="2.30.42.10">
    <property type="match status" value="1"/>
</dbReference>
<reference evidence="2 3" key="1">
    <citation type="submission" date="2023-05" db="EMBL/GenBank/DDBJ databases">
        <title>Novel species of genus Flectobacillus isolated from stream in China.</title>
        <authorList>
            <person name="Lu H."/>
        </authorList>
    </citation>
    <scope>NUCLEOTIDE SEQUENCE [LARGE SCALE GENOMIC DNA]</scope>
    <source>
        <strain evidence="2 3">KCTC 42575</strain>
    </source>
</reference>
<keyword evidence="2" id="KW-0378">Hydrolase</keyword>
<dbReference type="GO" id="GO:0006508">
    <property type="term" value="P:proteolysis"/>
    <property type="evidence" value="ECO:0007669"/>
    <property type="project" value="UniProtKB-KW"/>
</dbReference>